<keyword evidence="2" id="KW-1185">Reference proteome</keyword>
<evidence type="ECO:0000313" key="2">
    <source>
        <dbReference type="Proteomes" id="UP000501690"/>
    </source>
</evidence>
<dbReference type="AlphaFoldDB" id="A0A4D6NMC4"/>
<organism evidence="1 2">
    <name type="scientific">Vigna unguiculata</name>
    <name type="common">Cowpea</name>
    <dbReference type="NCBI Taxonomy" id="3917"/>
    <lineage>
        <taxon>Eukaryota</taxon>
        <taxon>Viridiplantae</taxon>
        <taxon>Streptophyta</taxon>
        <taxon>Embryophyta</taxon>
        <taxon>Tracheophyta</taxon>
        <taxon>Spermatophyta</taxon>
        <taxon>Magnoliopsida</taxon>
        <taxon>eudicotyledons</taxon>
        <taxon>Gunneridae</taxon>
        <taxon>Pentapetalae</taxon>
        <taxon>rosids</taxon>
        <taxon>fabids</taxon>
        <taxon>Fabales</taxon>
        <taxon>Fabaceae</taxon>
        <taxon>Papilionoideae</taxon>
        <taxon>50 kb inversion clade</taxon>
        <taxon>NPAAA clade</taxon>
        <taxon>indigoferoid/millettioid clade</taxon>
        <taxon>Phaseoleae</taxon>
        <taxon>Vigna</taxon>
    </lineage>
</organism>
<accession>A0A4D6NMC4</accession>
<dbReference type="EMBL" id="CP039355">
    <property type="protein sequence ID" value="QCE14786.1"/>
    <property type="molecule type" value="Genomic_DNA"/>
</dbReference>
<gene>
    <name evidence="1" type="ORF">DEO72_LG11g1792</name>
</gene>
<evidence type="ECO:0000313" key="1">
    <source>
        <dbReference type="EMBL" id="QCE14786.1"/>
    </source>
</evidence>
<reference evidence="1 2" key="1">
    <citation type="submission" date="2019-04" db="EMBL/GenBank/DDBJ databases">
        <title>An improved genome assembly and genetic linkage map for asparagus bean, Vigna unguiculata ssp. sesquipedialis.</title>
        <authorList>
            <person name="Xia Q."/>
            <person name="Zhang R."/>
            <person name="Dong Y."/>
        </authorList>
    </citation>
    <scope>NUCLEOTIDE SEQUENCE [LARGE SCALE GENOMIC DNA]</scope>
    <source>
        <tissue evidence="1">Leaf</tissue>
    </source>
</reference>
<protein>
    <submittedName>
        <fullName evidence="1">Uncharacterized protein</fullName>
    </submittedName>
</protein>
<dbReference type="Proteomes" id="UP000501690">
    <property type="component" value="Linkage Group LG11"/>
</dbReference>
<sequence length="112" mass="12667">MPEQRPFGSCLRRGRVKAAYPSPSRFEVAPLLPVALQRGDNLSAFGACARTKWLSRREGWRRLRRRLVSPASWLRYGAVAWWSGDGGVRWQTGVMMMAVRREAAMAKGVNFS</sequence>
<proteinExistence type="predicted"/>
<name>A0A4D6NMC4_VIGUN</name>